<gene>
    <name evidence="3" type="ORF">AWB68_05343</name>
</gene>
<protein>
    <submittedName>
        <fullName evidence="3">Short chain dehydrogenase</fullName>
    </submittedName>
</protein>
<dbReference type="InterPro" id="IPR020904">
    <property type="entry name" value="Sc_DH/Rdtase_CS"/>
</dbReference>
<dbReference type="Pfam" id="PF13561">
    <property type="entry name" value="adh_short_C2"/>
    <property type="match status" value="1"/>
</dbReference>
<dbReference type="EMBL" id="FCON02000075">
    <property type="protein sequence ID" value="SAL78059.1"/>
    <property type="molecule type" value="Genomic_DNA"/>
</dbReference>
<dbReference type="FunFam" id="3.40.50.720:FF:000084">
    <property type="entry name" value="Short-chain dehydrogenase reductase"/>
    <property type="match status" value="1"/>
</dbReference>
<keyword evidence="2" id="KW-0560">Oxidoreductase</keyword>
<dbReference type="PANTHER" id="PTHR43639:SF1">
    <property type="entry name" value="SHORT-CHAIN DEHYDROGENASE_REDUCTASE FAMILY PROTEIN"/>
    <property type="match status" value="1"/>
</dbReference>
<dbReference type="NCBIfam" id="NF005559">
    <property type="entry name" value="PRK07231.1"/>
    <property type="match status" value="1"/>
</dbReference>
<dbReference type="Proteomes" id="UP000054770">
    <property type="component" value="Unassembled WGS sequence"/>
</dbReference>
<dbReference type="SUPFAM" id="SSF51735">
    <property type="entry name" value="NAD(P)-binding Rossmann-fold domains"/>
    <property type="match status" value="1"/>
</dbReference>
<organism evidence="3 4">
    <name type="scientific">Caballeronia choica</name>
    <dbReference type="NCBI Taxonomy" id="326476"/>
    <lineage>
        <taxon>Bacteria</taxon>
        <taxon>Pseudomonadati</taxon>
        <taxon>Pseudomonadota</taxon>
        <taxon>Betaproteobacteria</taxon>
        <taxon>Burkholderiales</taxon>
        <taxon>Burkholderiaceae</taxon>
        <taxon>Caballeronia</taxon>
    </lineage>
</organism>
<evidence type="ECO:0000313" key="4">
    <source>
        <dbReference type="Proteomes" id="UP000054770"/>
    </source>
</evidence>
<reference evidence="3" key="1">
    <citation type="submission" date="2016-01" db="EMBL/GenBank/DDBJ databases">
        <authorList>
            <person name="Peeters C."/>
        </authorList>
    </citation>
    <scope>NUCLEOTIDE SEQUENCE [LARGE SCALE GENOMIC DNA]</scope>
    <source>
        <strain evidence="3">LMG 22940</strain>
    </source>
</reference>
<dbReference type="InterPro" id="IPR036291">
    <property type="entry name" value="NAD(P)-bd_dom_sf"/>
</dbReference>
<evidence type="ECO:0000256" key="2">
    <source>
        <dbReference type="ARBA" id="ARBA00023002"/>
    </source>
</evidence>
<dbReference type="OrthoDB" id="8557335at2"/>
<name>A0A158KB97_9BURK</name>
<dbReference type="PROSITE" id="PS00061">
    <property type="entry name" value="ADH_SHORT"/>
    <property type="match status" value="1"/>
</dbReference>
<evidence type="ECO:0000313" key="3">
    <source>
        <dbReference type="EMBL" id="SAL78059.1"/>
    </source>
</evidence>
<keyword evidence="4" id="KW-1185">Reference proteome</keyword>
<dbReference type="PRINTS" id="PR00081">
    <property type="entry name" value="GDHRDH"/>
</dbReference>
<dbReference type="CDD" id="cd05358">
    <property type="entry name" value="GlcDH_SDR_c"/>
    <property type="match status" value="1"/>
</dbReference>
<dbReference type="AlphaFoldDB" id="A0A158KB97"/>
<dbReference type="PANTHER" id="PTHR43639">
    <property type="entry name" value="OXIDOREDUCTASE, SHORT-CHAIN DEHYDROGENASE/REDUCTASE FAMILY (AFU_ORTHOLOGUE AFUA_5G02870)"/>
    <property type="match status" value="1"/>
</dbReference>
<comment type="caution">
    <text evidence="3">The sequence shown here is derived from an EMBL/GenBank/DDBJ whole genome shotgun (WGS) entry which is preliminary data.</text>
</comment>
<comment type="similarity">
    <text evidence="1">Belongs to the short-chain dehydrogenases/reductases (SDR) family.</text>
</comment>
<proteinExistence type="inferred from homology"/>
<dbReference type="RefSeq" id="WP_087647378.1">
    <property type="nucleotide sequence ID" value="NZ_FCON02000075.1"/>
</dbReference>
<evidence type="ECO:0000256" key="1">
    <source>
        <dbReference type="ARBA" id="ARBA00006484"/>
    </source>
</evidence>
<accession>A0A158KB97</accession>
<dbReference type="InterPro" id="IPR002347">
    <property type="entry name" value="SDR_fam"/>
</dbReference>
<sequence>MTQSLKGQVALVTGASSGIGFGVAEALANAGASVAINYHSHAESAEKLAASIEKTGRQAFAIGADVSDEAEIDAMFDAVKKRFGTVDIVVANSGLQKDASFVDMTLADWNTVMNVNLAGQFLTAQRAVREFLRRGPRPVSKALGKIICMSSVHEVIPWAGHVNYAASKGGIQMMMKSLAQEVAPHRIRVNAIAPGAIRTPINRDAWDSKEALEKLLKLVPYGRIGEIDDIGRAAVWLASDESDYVVGTTLYVDGGMTLYPGFADNG</sequence>
<dbReference type="PRINTS" id="PR00080">
    <property type="entry name" value="SDRFAMILY"/>
</dbReference>
<dbReference type="GO" id="GO:0016491">
    <property type="term" value="F:oxidoreductase activity"/>
    <property type="evidence" value="ECO:0007669"/>
    <property type="project" value="UniProtKB-KW"/>
</dbReference>
<dbReference type="Gene3D" id="3.40.50.720">
    <property type="entry name" value="NAD(P)-binding Rossmann-like Domain"/>
    <property type="match status" value="1"/>
</dbReference>